<feature type="region of interest" description="Disordered" evidence="1">
    <location>
        <begin position="248"/>
        <end position="297"/>
    </location>
</feature>
<reference evidence="2" key="1">
    <citation type="submission" date="2022-06" db="EMBL/GenBank/DDBJ databases">
        <authorList>
            <person name="Andreotti S."/>
            <person name="Wyler E."/>
        </authorList>
    </citation>
    <scope>NUCLEOTIDE SEQUENCE</scope>
</reference>
<protein>
    <submittedName>
        <fullName evidence="2">Unknown_gene_463 protein</fullName>
    </submittedName>
</protein>
<name>A0AAU9YXT9_PHORO</name>
<comment type="caution">
    <text evidence="2">The sequence shown here is derived from an EMBL/GenBank/DDBJ whole genome shotgun (WGS) entry which is preliminary data.</text>
</comment>
<organism evidence="2 3">
    <name type="scientific">Phodopus roborovskii</name>
    <name type="common">Roborovski's desert hamster</name>
    <name type="synonym">Cricetulus roborovskii</name>
    <dbReference type="NCBI Taxonomy" id="109678"/>
    <lineage>
        <taxon>Eukaryota</taxon>
        <taxon>Metazoa</taxon>
        <taxon>Chordata</taxon>
        <taxon>Craniata</taxon>
        <taxon>Vertebrata</taxon>
        <taxon>Euteleostomi</taxon>
        <taxon>Mammalia</taxon>
        <taxon>Eutheria</taxon>
        <taxon>Euarchontoglires</taxon>
        <taxon>Glires</taxon>
        <taxon>Rodentia</taxon>
        <taxon>Myomorpha</taxon>
        <taxon>Muroidea</taxon>
        <taxon>Cricetidae</taxon>
        <taxon>Cricetinae</taxon>
        <taxon>Phodopus</taxon>
    </lineage>
</organism>
<evidence type="ECO:0000313" key="3">
    <source>
        <dbReference type="Proteomes" id="UP001152836"/>
    </source>
</evidence>
<feature type="compositionally biased region" description="Acidic residues" evidence="1">
    <location>
        <begin position="79"/>
        <end position="101"/>
    </location>
</feature>
<dbReference type="InterPro" id="IPR028930">
    <property type="entry name" value="CT47"/>
</dbReference>
<evidence type="ECO:0000256" key="1">
    <source>
        <dbReference type="SAM" id="MobiDB-lite"/>
    </source>
</evidence>
<sequence length="297" mass="33085">MSTRRDQDPTKESRENPVTLEGEWVREAAESGRVGLESSLDGASAPAVEEVMAVHSMEVENVGPERNPEEEGYRGQSVDGEEDSDIEPAEEEGEGGQEEEENLVADQGMVDAHRFPMAGFRFMFLDLIHTILNRVYYNDHVLIRRPCENRMVETSGPSTSGHSSAVQIPSGPTPATVRATEYEDQTSGMARSLPEVISTFPELEEPPDFEERVDQAAAVEPGMQAIEEGAAEATAEDPEKEVIQQIMASEGEYHYDTWNEEDNIFDEEEEKEEEQKNQDELNEVDPDPADYSTGKSR</sequence>
<keyword evidence="3" id="KW-1185">Reference proteome</keyword>
<dbReference type="PANTHER" id="PTHR32157:SF0">
    <property type="entry name" value="CANCER_TESTIS ANTIGEN FAMILY 47 MEMBER C1"/>
    <property type="match status" value="1"/>
</dbReference>
<feature type="compositionally biased region" description="Acidic residues" evidence="1">
    <location>
        <begin position="258"/>
        <end position="272"/>
    </location>
</feature>
<feature type="compositionally biased region" description="Basic and acidic residues" evidence="1">
    <location>
        <begin position="1"/>
        <end position="15"/>
    </location>
</feature>
<dbReference type="Proteomes" id="UP001152836">
    <property type="component" value="Unassembled WGS sequence"/>
</dbReference>
<feature type="region of interest" description="Disordered" evidence="1">
    <location>
        <begin position="153"/>
        <end position="175"/>
    </location>
</feature>
<dbReference type="EMBL" id="CALSGD010000664">
    <property type="protein sequence ID" value="CAH6779949.1"/>
    <property type="molecule type" value="Genomic_DNA"/>
</dbReference>
<feature type="compositionally biased region" description="Polar residues" evidence="1">
    <location>
        <begin position="155"/>
        <end position="167"/>
    </location>
</feature>
<evidence type="ECO:0000313" key="2">
    <source>
        <dbReference type="EMBL" id="CAH6779949.1"/>
    </source>
</evidence>
<dbReference type="AlphaFoldDB" id="A0AAU9YXT9"/>
<dbReference type="PANTHER" id="PTHR32157">
    <property type="entry name" value="GENE 6268-RELATED"/>
    <property type="match status" value="1"/>
</dbReference>
<accession>A0AAU9YXT9</accession>
<proteinExistence type="predicted"/>
<feature type="region of interest" description="Disordered" evidence="1">
    <location>
        <begin position="1"/>
        <end position="101"/>
    </location>
</feature>
<dbReference type="Pfam" id="PF15623">
    <property type="entry name" value="CT47"/>
    <property type="match status" value="1"/>
</dbReference>
<gene>
    <name evidence="2" type="primary">unknown_gene_463</name>
    <name evidence="2" type="ORF">PHOROB_LOCUS3397</name>
</gene>